<proteinExistence type="inferred from homology"/>
<comment type="caution">
    <text evidence="6">The sequence shown here is derived from an EMBL/GenBank/DDBJ whole genome shotgun (WGS) entry which is preliminary data.</text>
</comment>
<dbReference type="GO" id="GO:0003677">
    <property type="term" value="F:DNA binding"/>
    <property type="evidence" value="ECO:0007669"/>
    <property type="project" value="UniProtKB-KW"/>
</dbReference>
<name>A0A917JMA3_9GAMM</name>
<dbReference type="GO" id="GO:0003700">
    <property type="term" value="F:DNA-binding transcription factor activity"/>
    <property type="evidence" value="ECO:0007669"/>
    <property type="project" value="InterPro"/>
</dbReference>
<dbReference type="PRINTS" id="PR00039">
    <property type="entry name" value="HTHLYSR"/>
</dbReference>
<dbReference type="Gene3D" id="1.10.10.10">
    <property type="entry name" value="Winged helix-like DNA-binding domain superfamily/Winged helix DNA-binding domain"/>
    <property type="match status" value="1"/>
</dbReference>
<dbReference type="InterPro" id="IPR000847">
    <property type="entry name" value="LysR_HTH_N"/>
</dbReference>
<evidence type="ECO:0000313" key="7">
    <source>
        <dbReference type="Proteomes" id="UP000613743"/>
    </source>
</evidence>
<protein>
    <submittedName>
        <fullName evidence="6">Transcriptional regulator</fullName>
    </submittedName>
</protein>
<dbReference type="InterPro" id="IPR005119">
    <property type="entry name" value="LysR_subst-bd"/>
</dbReference>
<keyword evidence="7" id="KW-1185">Reference proteome</keyword>
<evidence type="ECO:0000256" key="1">
    <source>
        <dbReference type="ARBA" id="ARBA00009437"/>
    </source>
</evidence>
<evidence type="ECO:0000256" key="3">
    <source>
        <dbReference type="ARBA" id="ARBA00023125"/>
    </source>
</evidence>
<dbReference type="SUPFAM" id="SSF46785">
    <property type="entry name" value="Winged helix' DNA-binding domain"/>
    <property type="match status" value="1"/>
</dbReference>
<dbReference type="InterPro" id="IPR036388">
    <property type="entry name" value="WH-like_DNA-bd_sf"/>
</dbReference>
<dbReference type="CDD" id="cd08417">
    <property type="entry name" value="PBP2_Nitroaromatics_like"/>
    <property type="match status" value="1"/>
</dbReference>
<dbReference type="InterPro" id="IPR050389">
    <property type="entry name" value="LysR-type_TF"/>
</dbReference>
<dbReference type="AlphaFoldDB" id="A0A917JMA3"/>
<evidence type="ECO:0000256" key="2">
    <source>
        <dbReference type="ARBA" id="ARBA00023015"/>
    </source>
</evidence>
<dbReference type="PANTHER" id="PTHR30118">
    <property type="entry name" value="HTH-TYPE TRANSCRIPTIONAL REGULATOR LEUO-RELATED"/>
    <property type="match status" value="1"/>
</dbReference>
<dbReference type="Gene3D" id="3.40.190.10">
    <property type="entry name" value="Periplasmic binding protein-like II"/>
    <property type="match status" value="2"/>
</dbReference>
<feature type="domain" description="HTH lysR-type" evidence="5">
    <location>
        <begin position="6"/>
        <end position="63"/>
    </location>
</feature>
<dbReference type="InterPro" id="IPR036390">
    <property type="entry name" value="WH_DNA-bd_sf"/>
</dbReference>
<sequence length="306" mass="34492">MLHSKIDLNLFLVLATVYQEGSITAAAHRLHLTQPAISHALSRLRKKYDDPLFIRQGRKMIPSALCQQMLPDVVAALQLLNGTFTLPAEFDMTKQQRTVKMGMRDILETTFFPQLVTDLQTNTPNIAINSFQVNTQDFDQALMQQDVDMIIDVLTPTQQEIRSQLICNEGFSLVCRTNHPILNDLSLTSYASATHALAAQKGAKVNIVDMALAQHQISRNIALQCEHYIAAVSVITRCDMIMTLPNTYAHFLQGKFPIAIAPLPFEVPPLPIHLYWHQRAELDPINNWLREKIINIAKERFGSPDA</sequence>
<gene>
    <name evidence="6" type="ORF">GCM10009332_05790</name>
</gene>
<dbReference type="EMBL" id="BMPZ01000001">
    <property type="protein sequence ID" value="GGI71346.1"/>
    <property type="molecule type" value="Genomic_DNA"/>
</dbReference>
<evidence type="ECO:0000256" key="4">
    <source>
        <dbReference type="ARBA" id="ARBA00023163"/>
    </source>
</evidence>
<comment type="similarity">
    <text evidence="1">Belongs to the LysR transcriptional regulatory family.</text>
</comment>
<keyword evidence="2" id="KW-0805">Transcription regulation</keyword>
<dbReference type="Pfam" id="PF03466">
    <property type="entry name" value="LysR_substrate"/>
    <property type="match status" value="1"/>
</dbReference>
<dbReference type="RefSeq" id="WP_188917615.1">
    <property type="nucleotide sequence ID" value="NZ_BMPZ01000001.1"/>
</dbReference>
<evidence type="ECO:0000313" key="6">
    <source>
        <dbReference type="EMBL" id="GGI71346.1"/>
    </source>
</evidence>
<dbReference type="InterPro" id="IPR037402">
    <property type="entry name" value="YidZ_PBP2"/>
</dbReference>
<dbReference type="PROSITE" id="PS50931">
    <property type="entry name" value="HTH_LYSR"/>
    <property type="match status" value="1"/>
</dbReference>
<organism evidence="6 7">
    <name type="scientific">Shewanella gelidii</name>
    <dbReference type="NCBI Taxonomy" id="1642821"/>
    <lineage>
        <taxon>Bacteria</taxon>
        <taxon>Pseudomonadati</taxon>
        <taxon>Pseudomonadota</taxon>
        <taxon>Gammaproteobacteria</taxon>
        <taxon>Alteromonadales</taxon>
        <taxon>Shewanellaceae</taxon>
        <taxon>Shewanella</taxon>
    </lineage>
</organism>
<dbReference type="SUPFAM" id="SSF53850">
    <property type="entry name" value="Periplasmic binding protein-like II"/>
    <property type="match status" value="1"/>
</dbReference>
<dbReference type="Proteomes" id="UP000613743">
    <property type="component" value="Unassembled WGS sequence"/>
</dbReference>
<keyword evidence="4" id="KW-0804">Transcription</keyword>
<dbReference type="PANTHER" id="PTHR30118:SF15">
    <property type="entry name" value="TRANSCRIPTIONAL REGULATORY PROTEIN"/>
    <property type="match status" value="1"/>
</dbReference>
<reference evidence="6" key="1">
    <citation type="journal article" date="2014" name="Int. J. Syst. Evol. Microbiol.">
        <title>Complete genome sequence of Corynebacterium casei LMG S-19264T (=DSM 44701T), isolated from a smear-ripened cheese.</title>
        <authorList>
            <consortium name="US DOE Joint Genome Institute (JGI-PGF)"/>
            <person name="Walter F."/>
            <person name="Albersmeier A."/>
            <person name="Kalinowski J."/>
            <person name="Ruckert C."/>
        </authorList>
    </citation>
    <scope>NUCLEOTIDE SEQUENCE</scope>
    <source>
        <strain evidence="6">JCM 30804</strain>
    </source>
</reference>
<dbReference type="Pfam" id="PF00126">
    <property type="entry name" value="HTH_1"/>
    <property type="match status" value="1"/>
</dbReference>
<evidence type="ECO:0000259" key="5">
    <source>
        <dbReference type="PROSITE" id="PS50931"/>
    </source>
</evidence>
<accession>A0A917JMA3</accession>
<reference evidence="6" key="2">
    <citation type="submission" date="2020-09" db="EMBL/GenBank/DDBJ databases">
        <authorList>
            <person name="Sun Q."/>
            <person name="Ohkuma M."/>
        </authorList>
    </citation>
    <scope>NUCLEOTIDE SEQUENCE</scope>
    <source>
        <strain evidence="6">JCM 30804</strain>
    </source>
</reference>
<keyword evidence="3" id="KW-0238">DNA-binding</keyword>